<dbReference type="Proteomes" id="UP001243846">
    <property type="component" value="Unassembled WGS sequence"/>
</dbReference>
<dbReference type="RefSeq" id="WP_377685910.1">
    <property type="nucleotide sequence ID" value="NZ_JBHMDZ010000013.1"/>
</dbReference>
<evidence type="ECO:0000313" key="3">
    <source>
        <dbReference type="Proteomes" id="UP001243846"/>
    </source>
</evidence>
<sequence>MNNVYLHGSLGKEFGRHHRFVIDEAIEAFQALIANFPRITRELRLGYFRVVIGKTARDGMEIAEVDMPGLKLGNQSLHVIPVIAGSKRGGIGKIIAGIALLGLSAVTGGAPLAGTAFLSGGSLNVGALAGTMGSGMLLTGVSSLLAPEMKSPDDTKSFTMTGPQNTTREGGIVPIIYGHVWTGGTMISGALNIVTKEV</sequence>
<keyword evidence="3" id="KW-1185">Reference proteome</keyword>
<evidence type="ECO:0008006" key="4">
    <source>
        <dbReference type="Google" id="ProtNLM"/>
    </source>
</evidence>
<name>A0ABT8D7A2_9RHOB</name>
<evidence type="ECO:0000313" key="2">
    <source>
        <dbReference type="EMBL" id="MDN3711717.1"/>
    </source>
</evidence>
<feature type="transmembrane region" description="Helical" evidence="1">
    <location>
        <begin position="94"/>
        <end position="119"/>
    </location>
</feature>
<comment type="caution">
    <text evidence="2">The sequence shown here is derived from an EMBL/GenBank/DDBJ whole genome shotgun (WGS) entry which is preliminary data.</text>
</comment>
<accession>A0ABT8D7A2</accession>
<keyword evidence="1" id="KW-0472">Membrane</keyword>
<organism evidence="2 3">
    <name type="scientific">Paracoccus cavernae</name>
    <dbReference type="NCBI Taxonomy" id="1571207"/>
    <lineage>
        <taxon>Bacteria</taxon>
        <taxon>Pseudomonadati</taxon>
        <taxon>Pseudomonadota</taxon>
        <taxon>Alphaproteobacteria</taxon>
        <taxon>Rhodobacterales</taxon>
        <taxon>Paracoccaceae</taxon>
        <taxon>Paracoccus</taxon>
    </lineage>
</organism>
<proteinExistence type="predicted"/>
<dbReference type="EMBL" id="JAUFRC010000001">
    <property type="protein sequence ID" value="MDN3711717.1"/>
    <property type="molecule type" value="Genomic_DNA"/>
</dbReference>
<keyword evidence="1" id="KW-0812">Transmembrane</keyword>
<protein>
    <recommendedName>
        <fullName evidence="4">Tail assembly protein</fullName>
    </recommendedName>
</protein>
<gene>
    <name evidence="2" type="ORF">QWZ10_07480</name>
</gene>
<evidence type="ECO:0000256" key="1">
    <source>
        <dbReference type="SAM" id="Phobius"/>
    </source>
</evidence>
<keyword evidence="1" id="KW-1133">Transmembrane helix</keyword>
<feature type="transmembrane region" description="Helical" evidence="1">
    <location>
        <begin position="125"/>
        <end position="146"/>
    </location>
</feature>
<reference evidence="3" key="1">
    <citation type="journal article" date="2019" name="Int. J. Syst. Evol. Microbiol.">
        <title>The Global Catalogue of Microorganisms (GCM) 10K type strain sequencing project: providing services to taxonomists for standard genome sequencing and annotation.</title>
        <authorList>
            <consortium name="The Broad Institute Genomics Platform"/>
            <consortium name="The Broad Institute Genome Sequencing Center for Infectious Disease"/>
            <person name="Wu L."/>
            <person name="Ma J."/>
        </authorList>
    </citation>
    <scope>NUCLEOTIDE SEQUENCE [LARGE SCALE GENOMIC DNA]</scope>
    <source>
        <strain evidence="3">CECT 8482</strain>
    </source>
</reference>